<evidence type="ECO:0000313" key="8">
    <source>
        <dbReference type="Proteomes" id="UP001596997"/>
    </source>
</evidence>
<accession>A0ABW3HY63</accession>
<protein>
    <submittedName>
        <fullName evidence="7">DUF6252 family protein</fullName>
    </submittedName>
</protein>
<evidence type="ECO:0000256" key="2">
    <source>
        <dbReference type="ARBA" id="ARBA00022525"/>
    </source>
</evidence>
<feature type="region of interest" description="Disordered" evidence="5">
    <location>
        <begin position="247"/>
        <end position="276"/>
    </location>
</feature>
<comment type="subcellular location">
    <subcellularLocation>
        <location evidence="1">Secreted</location>
    </subcellularLocation>
</comment>
<evidence type="ECO:0000313" key="7">
    <source>
        <dbReference type="EMBL" id="MFD0962484.1"/>
    </source>
</evidence>
<organism evidence="7 8">
    <name type="scientific">Pseudofulvibacter geojedonensis</name>
    <dbReference type="NCBI Taxonomy" id="1123758"/>
    <lineage>
        <taxon>Bacteria</taxon>
        <taxon>Pseudomonadati</taxon>
        <taxon>Bacteroidota</taxon>
        <taxon>Flavobacteriia</taxon>
        <taxon>Flavobacteriales</taxon>
        <taxon>Flavobacteriaceae</taxon>
        <taxon>Pseudofulvibacter</taxon>
    </lineage>
</organism>
<dbReference type="InterPro" id="IPR046219">
    <property type="entry name" value="DUF6252"/>
</dbReference>
<keyword evidence="3 6" id="KW-0732">Signal</keyword>
<evidence type="ECO:0000256" key="5">
    <source>
        <dbReference type="SAM" id="MobiDB-lite"/>
    </source>
</evidence>
<feature type="chain" id="PRO_5045143157" evidence="6">
    <location>
        <begin position="27"/>
        <end position="468"/>
    </location>
</feature>
<dbReference type="Pfam" id="PF18884">
    <property type="entry name" value="TSP3_bac"/>
    <property type="match status" value="3"/>
</dbReference>
<keyword evidence="4" id="KW-0106">Calcium</keyword>
<dbReference type="RefSeq" id="WP_377712186.1">
    <property type="nucleotide sequence ID" value="NZ_JBHTJM010000001.1"/>
</dbReference>
<dbReference type="EMBL" id="JBHTJM010000001">
    <property type="protein sequence ID" value="MFD0962484.1"/>
    <property type="molecule type" value="Genomic_DNA"/>
</dbReference>
<dbReference type="InterPro" id="IPR059100">
    <property type="entry name" value="TSP3_bac"/>
</dbReference>
<comment type="caution">
    <text evidence="7">The sequence shown here is derived from an EMBL/GenBank/DDBJ whole genome shotgun (WGS) entry which is preliminary data.</text>
</comment>
<dbReference type="Proteomes" id="UP001596997">
    <property type="component" value="Unassembled WGS sequence"/>
</dbReference>
<evidence type="ECO:0000256" key="3">
    <source>
        <dbReference type="ARBA" id="ARBA00022729"/>
    </source>
</evidence>
<feature type="compositionally biased region" description="Polar residues" evidence="5">
    <location>
        <begin position="267"/>
        <end position="276"/>
    </location>
</feature>
<evidence type="ECO:0000256" key="1">
    <source>
        <dbReference type="ARBA" id="ARBA00004613"/>
    </source>
</evidence>
<gene>
    <name evidence="7" type="ORF">ACFQ1O_00530</name>
</gene>
<reference evidence="8" key="1">
    <citation type="journal article" date="2019" name="Int. J. Syst. Evol. Microbiol.">
        <title>The Global Catalogue of Microorganisms (GCM) 10K type strain sequencing project: providing services to taxonomists for standard genome sequencing and annotation.</title>
        <authorList>
            <consortium name="The Broad Institute Genomics Platform"/>
            <consortium name="The Broad Institute Genome Sequencing Center for Infectious Disease"/>
            <person name="Wu L."/>
            <person name="Ma J."/>
        </authorList>
    </citation>
    <scope>NUCLEOTIDE SEQUENCE [LARGE SCALE GENOMIC DNA]</scope>
    <source>
        <strain evidence="8">CCUG 62114</strain>
    </source>
</reference>
<name>A0ABW3HY63_9FLAO</name>
<evidence type="ECO:0000256" key="6">
    <source>
        <dbReference type="SAM" id="SignalP"/>
    </source>
</evidence>
<keyword evidence="8" id="KW-1185">Reference proteome</keyword>
<sequence>MKKINIYLKSCLAALLLMACSAEEPAELDPSLDVTDPVVVNPIMDGTMTANIDGTDFMELDEIKARLTNDGSTGDKIVISGKKGSEVITLKMPLSIAPNNVNTPYPLGNATTNYEAIYNTSNVDSYSAAESGGMHVTFDESLWVANVAQANVNNGVTTINGYRGNNGESFNILLNAVAVNSYQFGPVAPGSSVNNTANYTVSNGGGNVYANSNNEANGNIAITKFDADNKLISGTFNFDGLHYFTSNPTTPTGPDTDGDGIVDSVETENGTDPNNPCSPLQPAGYTGHDANNAIWMAADCNNDGQNNGDEITAGTDPYEGNVDTDGDGVSDTQETLDGTDINDPCSPAQSAGYTGYNATIPAWQNADCDGDGTSNLNEINGPDGDPATTADNTDPYFVEYEQKSFTSGSFTNITYTGNGNVTWGLNISLHDEVNKRIVGTYRFITASIGQDPVVSHVITNGTFDVTYE</sequence>
<dbReference type="PROSITE" id="PS51257">
    <property type="entry name" value="PROKAR_LIPOPROTEIN"/>
    <property type="match status" value="1"/>
</dbReference>
<dbReference type="Pfam" id="PF19765">
    <property type="entry name" value="DUF6252"/>
    <property type="match status" value="1"/>
</dbReference>
<keyword evidence="2" id="KW-0964">Secreted</keyword>
<feature type="signal peptide" evidence="6">
    <location>
        <begin position="1"/>
        <end position="26"/>
    </location>
</feature>
<evidence type="ECO:0000256" key="4">
    <source>
        <dbReference type="ARBA" id="ARBA00022837"/>
    </source>
</evidence>
<proteinExistence type="predicted"/>